<feature type="region of interest" description="Disordered" evidence="1">
    <location>
        <begin position="1"/>
        <end position="21"/>
    </location>
</feature>
<reference evidence="2" key="1">
    <citation type="submission" date="2021-06" db="EMBL/GenBank/DDBJ databases">
        <authorList>
            <person name="Kallberg Y."/>
            <person name="Tangrot J."/>
            <person name="Rosling A."/>
        </authorList>
    </citation>
    <scope>NUCLEOTIDE SEQUENCE</scope>
    <source>
        <strain evidence="2">87-6 pot B 2015</strain>
    </source>
</reference>
<dbReference type="Proteomes" id="UP000789375">
    <property type="component" value="Unassembled WGS sequence"/>
</dbReference>
<dbReference type="PANTHER" id="PTHR46603:SF1">
    <property type="entry name" value="ABSCISSION_NOCUT CHECKPOINT REGULATOR"/>
    <property type="match status" value="1"/>
</dbReference>
<sequence>MFRKDQSNDSSHNNESTEEELVERFTKIFGHKPKHNPPPLVKNIAKTNDSIIDLTIVPSNNNVSLTSNLTNAQYKLPKLDDEIENYLIDKELSNDFSEIERRYNQLKEFNISNAQSQDNKKIIKDDDLGPPPKPIDLSEFGLNEEDPDTWCCICNEDATIRCKDCDGDLYCQSCFNEGHFGPDSDYDMKRHIFEKYERRVIEL</sequence>
<organism evidence="2 3">
    <name type="scientific">Funneliformis mosseae</name>
    <name type="common">Endomycorrhizal fungus</name>
    <name type="synonym">Glomus mosseae</name>
    <dbReference type="NCBI Taxonomy" id="27381"/>
    <lineage>
        <taxon>Eukaryota</taxon>
        <taxon>Fungi</taxon>
        <taxon>Fungi incertae sedis</taxon>
        <taxon>Mucoromycota</taxon>
        <taxon>Glomeromycotina</taxon>
        <taxon>Glomeromycetes</taxon>
        <taxon>Glomerales</taxon>
        <taxon>Glomeraceae</taxon>
        <taxon>Funneliformis</taxon>
    </lineage>
</organism>
<protein>
    <submittedName>
        <fullName evidence="2">16632_t:CDS:1</fullName>
    </submittedName>
</protein>
<dbReference type="PANTHER" id="PTHR46603">
    <property type="entry name" value="ABSCISSION/NOCUT CHECKPOINT REGULATOR"/>
    <property type="match status" value="1"/>
</dbReference>
<dbReference type="EMBL" id="CAJVPP010000204">
    <property type="protein sequence ID" value="CAG8455375.1"/>
    <property type="molecule type" value="Genomic_DNA"/>
</dbReference>
<dbReference type="CDD" id="cd19817">
    <property type="entry name" value="Bbox1_ANCHR-like"/>
    <property type="match status" value="1"/>
</dbReference>
<dbReference type="SUPFAM" id="SSF57845">
    <property type="entry name" value="B-box zinc-binding domain"/>
    <property type="match status" value="1"/>
</dbReference>
<accession>A0A9N8YY25</accession>
<evidence type="ECO:0000313" key="2">
    <source>
        <dbReference type="EMBL" id="CAG8455375.1"/>
    </source>
</evidence>
<dbReference type="InterPro" id="IPR044553">
    <property type="entry name" value="Bbox1_ANCHR"/>
</dbReference>
<keyword evidence="3" id="KW-1185">Reference proteome</keyword>
<evidence type="ECO:0000313" key="3">
    <source>
        <dbReference type="Proteomes" id="UP000789375"/>
    </source>
</evidence>
<gene>
    <name evidence="2" type="ORF">FMOSSE_LOCUS1758</name>
</gene>
<dbReference type="AlphaFoldDB" id="A0A9N8YY25"/>
<name>A0A9N8YY25_FUNMO</name>
<dbReference type="Pfam" id="PF22586">
    <property type="entry name" value="ANCHR-like_BBOX"/>
    <property type="match status" value="1"/>
</dbReference>
<proteinExistence type="predicted"/>
<evidence type="ECO:0000256" key="1">
    <source>
        <dbReference type="SAM" id="MobiDB-lite"/>
    </source>
</evidence>
<comment type="caution">
    <text evidence="2">The sequence shown here is derived from an EMBL/GenBank/DDBJ whole genome shotgun (WGS) entry which is preliminary data.</text>
</comment>